<dbReference type="AlphaFoldDB" id="A0AAV0CCW3"/>
<name>A0AAV0CCW3_9ASTE</name>
<gene>
    <name evidence="6" type="ORF">CEPIT_LOCUS36993</name>
    <name evidence="5" type="ORF">CEPIT_LOCUS4946</name>
</gene>
<comment type="similarity">
    <text evidence="3">Belongs to the GRAS family.</text>
</comment>
<keyword evidence="2" id="KW-0804">Transcription</keyword>
<reference evidence="5" key="1">
    <citation type="submission" date="2022-07" db="EMBL/GenBank/DDBJ databases">
        <authorList>
            <person name="Macas J."/>
            <person name="Novak P."/>
            <person name="Neumann P."/>
        </authorList>
    </citation>
    <scope>NUCLEOTIDE SEQUENCE</scope>
</reference>
<dbReference type="PROSITE" id="PS50985">
    <property type="entry name" value="GRAS"/>
    <property type="match status" value="1"/>
</dbReference>
<feature type="compositionally biased region" description="Polar residues" evidence="4">
    <location>
        <begin position="199"/>
        <end position="209"/>
    </location>
</feature>
<evidence type="ECO:0000313" key="6">
    <source>
        <dbReference type="EMBL" id="CAH9138680.1"/>
    </source>
</evidence>
<dbReference type="Proteomes" id="UP001152523">
    <property type="component" value="Unassembled WGS sequence"/>
</dbReference>
<dbReference type="InterPro" id="IPR005202">
    <property type="entry name" value="TF_GRAS"/>
</dbReference>
<feature type="region of interest" description="Disordered" evidence="4">
    <location>
        <begin position="152"/>
        <end position="174"/>
    </location>
</feature>
<feature type="compositionally biased region" description="Basic and acidic residues" evidence="4">
    <location>
        <begin position="154"/>
        <end position="168"/>
    </location>
</feature>
<evidence type="ECO:0000313" key="7">
    <source>
        <dbReference type="Proteomes" id="UP001152523"/>
    </source>
</evidence>
<evidence type="ECO:0000256" key="2">
    <source>
        <dbReference type="ARBA" id="ARBA00023163"/>
    </source>
</evidence>
<feature type="region of interest" description="Disordered" evidence="4">
    <location>
        <begin position="192"/>
        <end position="223"/>
    </location>
</feature>
<feature type="region of interest" description="Leucine repeat II (LRII)" evidence="3">
    <location>
        <begin position="390"/>
        <end position="422"/>
    </location>
</feature>
<dbReference type="PANTHER" id="PTHR31636">
    <property type="entry name" value="OSJNBA0084A10.13 PROTEIN-RELATED"/>
    <property type="match status" value="1"/>
</dbReference>
<evidence type="ECO:0000256" key="3">
    <source>
        <dbReference type="PROSITE-ProRule" id="PRU01191"/>
    </source>
</evidence>
<proteinExistence type="inferred from homology"/>
<comment type="caution">
    <text evidence="5">The sequence shown here is derived from an EMBL/GenBank/DDBJ whole genome shotgun (WGS) entry which is preliminary data.</text>
</comment>
<evidence type="ECO:0000256" key="1">
    <source>
        <dbReference type="ARBA" id="ARBA00023015"/>
    </source>
</evidence>
<keyword evidence="7" id="KW-1185">Reference proteome</keyword>
<evidence type="ECO:0008006" key="8">
    <source>
        <dbReference type="Google" id="ProtNLM"/>
    </source>
</evidence>
<dbReference type="EMBL" id="CAMAPF010000026">
    <property type="protein sequence ID" value="CAH9074173.1"/>
    <property type="molecule type" value="Genomic_DNA"/>
</dbReference>
<protein>
    <recommendedName>
        <fullName evidence="8">Scarecrow-like protein 14</fullName>
    </recommendedName>
</protein>
<feature type="short sequence motif" description="VHIID" evidence="3">
    <location>
        <begin position="340"/>
        <end position="344"/>
    </location>
</feature>
<keyword evidence="1" id="KW-0805">Transcription regulation</keyword>
<comment type="caution">
    <text evidence="3">Lacks conserved residue(s) required for the propagation of feature annotation.</text>
</comment>
<evidence type="ECO:0000256" key="4">
    <source>
        <dbReference type="SAM" id="MobiDB-lite"/>
    </source>
</evidence>
<dbReference type="Pfam" id="PF03514">
    <property type="entry name" value="GRAS"/>
    <property type="match status" value="1"/>
</dbReference>
<sequence>MSRFSLQLQALSENLSFDSSVTSSNDSSVGTTGFDIDPVKSKSSVASDPLRLSLQSTFSSQTNLNGLNGSLYNLDSANLVPNIFIDDGAASIFQFQRGVEEARRFFPAINPMVIHFDDKYPLDLETEELNSGTDVRFEKDYSADSCRGMKHYRAHESGLDDEKEEGRNKKQSAIYEEDDLSEVFDRVLLCNDDNHDDSPSITGKQSQKGRNGRKSRSNKQGESCEILDPHSLLISCAEFVAAANYSAAVQQLLKIRRYSSPSGVANQRVAHAFANGLEARLAGIGVQLCASSSLHKMNRFPSYACELMKSHMSSSLPFMRLFIFFVNKMIYEVALKATSLHVIDFGILHGVQWPTLIRDLSKRRGGPPKLRITGIELPQSGFRPSQILVDTGCHLARYCKRFNIPFEFNAITAKNWEALKIDDLKLKRGEVIAVNCLDRFKGILDDTTSGADSPRDAVLNLIHEVSPHIFVNSVGSAPRNSPFFVNRFKSALYTYSGVFDMHDSIFSRHDSQMLNFEQAIMGPVITNIIACEGVERIERPETYKQWHSRTLRAGFKPMPLNLELVKELRVKAREAYHKDFMFAEDGHWVLQGWKGQVFSGSSAWVTDNR</sequence>
<dbReference type="EMBL" id="CAMAPF010001011">
    <property type="protein sequence ID" value="CAH9138680.1"/>
    <property type="molecule type" value="Genomic_DNA"/>
</dbReference>
<organism evidence="5 7">
    <name type="scientific">Cuscuta epithymum</name>
    <dbReference type="NCBI Taxonomy" id="186058"/>
    <lineage>
        <taxon>Eukaryota</taxon>
        <taxon>Viridiplantae</taxon>
        <taxon>Streptophyta</taxon>
        <taxon>Embryophyta</taxon>
        <taxon>Tracheophyta</taxon>
        <taxon>Spermatophyta</taxon>
        <taxon>Magnoliopsida</taxon>
        <taxon>eudicotyledons</taxon>
        <taxon>Gunneridae</taxon>
        <taxon>Pentapetalae</taxon>
        <taxon>asterids</taxon>
        <taxon>lamiids</taxon>
        <taxon>Solanales</taxon>
        <taxon>Convolvulaceae</taxon>
        <taxon>Cuscuteae</taxon>
        <taxon>Cuscuta</taxon>
        <taxon>Cuscuta subgen. Cuscuta</taxon>
    </lineage>
</organism>
<evidence type="ECO:0000313" key="5">
    <source>
        <dbReference type="EMBL" id="CAH9074173.1"/>
    </source>
</evidence>
<accession>A0AAV0CCW3</accession>
<feature type="region of interest" description="SAW" evidence="3">
    <location>
        <begin position="530"/>
        <end position="605"/>
    </location>
</feature>